<sequence length="110" mass="12339">MQAAIKAARMEQRPPGELDDRVKRQGIALDIVASVDPKLWKFSSKFVHALVNSDVELFAHATKTRGLSATAVRDRHRVLANEIISKFTSCRLRTEFVTLTGRGMISFENI</sequence>
<name>A0A8T1TL78_9STRA</name>
<feature type="non-terminal residue" evidence="1">
    <location>
        <position position="110"/>
    </location>
</feature>
<dbReference type="OrthoDB" id="125863at2759"/>
<organism evidence="1 2">
    <name type="scientific">Phytophthora cactorum</name>
    <dbReference type="NCBI Taxonomy" id="29920"/>
    <lineage>
        <taxon>Eukaryota</taxon>
        <taxon>Sar</taxon>
        <taxon>Stramenopiles</taxon>
        <taxon>Oomycota</taxon>
        <taxon>Peronosporomycetes</taxon>
        <taxon>Peronosporales</taxon>
        <taxon>Peronosporaceae</taxon>
        <taxon>Phytophthora</taxon>
    </lineage>
</organism>
<dbReference type="Proteomes" id="UP000688947">
    <property type="component" value="Unassembled WGS sequence"/>
</dbReference>
<dbReference type="EMBL" id="JAENGZ010002370">
    <property type="protein sequence ID" value="KAG6943922.1"/>
    <property type="molecule type" value="Genomic_DNA"/>
</dbReference>
<dbReference type="AlphaFoldDB" id="A0A8T1TL78"/>
<reference evidence="1" key="1">
    <citation type="submission" date="2021-01" db="EMBL/GenBank/DDBJ databases">
        <title>Phytophthora aleatoria, a newly-described species from Pinus radiata is distinct from Phytophthora cactorum isolates based on comparative genomics.</title>
        <authorList>
            <person name="Mcdougal R."/>
            <person name="Panda P."/>
            <person name="Williams N."/>
            <person name="Studholme D.J."/>
        </authorList>
    </citation>
    <scope>NUCLEOTIDE SEQUENCE</scope>
    <source>
        <strain evidence="1">NZFS 3830</strain>
    </source>
</reference>
<dbReference type="VEuPathDB" id="FungiDB:PC110_g22035"/>
<comment type="caution">
    <text evidence="1">The sequence shown here is derived from an EMBL/GenBank/DDBJ whole genome shotgun (WGS) entry which is preliminary data.</text>
</comment>
<gene>
    <name evidence="1" type="ORF">JG687_00018160</name>
</gene>
<evidence type="ECO:0000313" key="1">
    <source>
        <dbReference type="EMBL" id="KAG6943922.1"/>
    </source>
</evidence>
<proteinExistence type="predicted"/>
<protein>
    <submittedName>
        <fullName evidence="1">Uncharacterized protein</fullName>
    </submittedName>
</protein>
<accession>A0A8T1TL78</accession>
<evidence type="ECO:0000313" key="2">
    <source>
        <dbReference type="Proteomes" id="UP000688947"/>
    </source>
</evidence>